<dbReference type="PANTHER" id="PTHR32089:SF112">
    <property type="entry name" value="LYSOZYME-LIKE PROTEIN-RELATED"/>
    <property type="match status" value="1"/>
</dbReference>
<dbReference type="PROSITE" id="PS50111">
    <property type="entry name" value="CHEMOTAXIS_TRANSDUC_2"/>
    <property type="match status" value="1"/>
</dbReference>
<dbReference type="GO" id="GO:0007165">
    <property type="term" value="P:signal transduction"/>
    <property type="evidence" value="ECO:0007669"/>
    <property type="project" value="UniProtKB-KW"/>
</dbReference>
<evidence type="ECO:0000256" key="3">
    <source>
        <dbReference type="ARBA" id="ARBA00029447"/>
    </source>
</evidence>
<dbReference type="Gene3D" id="1.10.287.950">
    <property type="entry name" value="Methyl-accepting chemotaxis protein"/>
    <property type="match status" value="1"/>
</dbReference>
<dbReference type="GO" id="GO:0004888">
    <property type="term" value="F:transmembrane signaling receptor activity"/>
    <property type="evidence" value="ECO:0007669"/>
    <property type="project" value="InterPro"/>
</dbReference>
<comment type="caution">
    <text evidence="6">The sequence shown here is derived from an EMBL/GenBank/DDBJ whole genome shotgun (WGS) entry which is preliminary data.</text>
</comment>
<keyword evidence="2 4" id="KW-0807">Transducer</keyword>
<sequence>MLFEVKNSIVIGIVAAVVVAACGFLQLAYWWIAMCTALVVVLVSAVLTKMSTEQLAETHGTEMSIDPQLGESISQSASRIAIGGATVSHFLDKLAEVFKNQANNVQGIATSIRHLEEGNQQLVSFATDAQSKIQAADSKTQDCKDSLHKLFLQQEQLKQEIESSSDMLATLKSKADSISGITTTINSLADQTNMLALNAAIEAARAGEQGRGFAVVADEVRDLAQKTTNATQGIDDVLNEINRYSQSSVDAIGKVSVANSSMSEVINQISTVIEETSIISAEAADSMGQVANTVGVHGETNRGISVNADSLHENTQHLEGDLIEVSEKVIALSYQTEGIFRLLQSFEVNDRNGQVQRIAVETAAKIGQLFESSIASGKISESDLFNFNYQPVAGTNPQKFTTQFDSFTDNLLPQIQEPILEQNNFIIYAGAVDVNGYFPTHNRKFSKPMTGDYDVDLAQSRTKRIFDDRTGSRCGKNTESFLLQTYKRDTGEVMHDLSAPIYVKGRHWGGFRIGFKAMDS</sequence>
<dbReference type="PROSITE" id="PS51257">
    <property type="entry name" value="PROKAR_LIPOPROTEIN"/>
    <property type="match status" value="1"/>
</dbReference>
<evidence type="ECO:0000313" key="7">
    <source>
        <dbReference type="Proteomes" id="UP000175691"/>
    </source>
</evidence>
<reference evidence="6 7" key="1">
    <citation type="submission" date="2016-08" db="EMBL/GenBank/DDBJ databases">
        <authorList>
            <person name="Seilhamer J.J."/>
        </authorList>
    </citation>
    <scope>NUCLEOTIDE SEQUENCE [LARGE SCALE GENOMIC DNA]</scope>
    <source>
        <strain evidence="6 7">KCTC 42603</strain>
    </source>
</reference>
<dbReference type="SUPFAM" id="SSF58104">
    <property type="entry name" value="Methyl-accepting chemotaxis protein (MCP) signaling domain"/>
    <property type="match status" value="1"/>
</dbReference>
<dbReference type="InterPro" id="IPR004089">
    <property type="entry name" value="MCPsignal_dom"/>
</dbReference>
<name>A0A1E7ZC64_9ALTE</name>
<dbReference type="GO" id="GO:0006935">
    <property type="term" value="P:chemotaxis"/>
    <property type="evidence" value="ECO:0007669"/>
    <property type="project" value="InterPro"/>
</dbReference>
<dbReference type="PANTHER" id="PTHR32089">
    <property type="entry name" value="METHYL-ACCEPTING CHEMOTAXIS PROTEIN MCPB"/>
    <property type="match status" value="1"/>
</dbReference>
<dbReference type="Proteomes" id="UP000175691">
    <property type="component" value="Unassembled WGS sequence"/>
</dbReference>
<dbReference type="STRING" id="1656094.BFC18_09995"/>
<dbReference type="GO" id="GO:0016020">
    <property type="term" value="C:membrane"/>
    <property type="evidence" value="ECO:0007669"/>
    <property type="project" value="UniProtKB-SubCell"/>
</dbReference>
<gene>
    <name evidence="6" type="ORF">BFC18_09995</name>
</gene>
<keyword evidence="7" id="KW-1185">Reference proteome</keyword>
<protein>
    <submittedName>
        <fullName evidence="6">Chemotaxis protein</fullName>
    </submittedName>
</protein>
<feature type="domain" description="Methyl-accepting transducer" evidence="5">
    <location>
        <begin position="76"/>
        <end position="312"/>
    </location>
</feature>
<comment type="similarity">
    <text evidence="3">Belongs to the methyl-accepting chemotaxis (MCP) protein family.</text>
</comment>
<dbReference type="AlphaFoldDB" id="A0A1E7ZC64"/>
<dbReference type="SMART" id="SM00283">
    <property type="entry name" value="MA"/>
    <property type="match status" value="1"/>
</dbReference>
<evidence type="ECO:0000256" key="2">
    <source>
        <dbReference type="ARBA" id="ARBA00023224"/>
    </source>
</evidence>
<evidence type="ECO:0000313" key="6">
    <source>
        <dbReference type="EMBL" id="OFC71116.1"/>
    </source>
</evidence>
<proteinExistence type="inferred from homology"/>
<dbReference type="InterPro" id="IPR004090">
    <property type="entry name" value="Chemotax_Me-accpt_rcpt"/>
</dbReference>
<comment type="subcellular location">
    <subcellularLocation>
        <location evidence="1">Membrane</location>
    </subcellularLocation>
</comment>
<evidence type="ECO:0000259" key="5">
    <source>
        <dbReference type="PROSITE" id="PS50111"/>
    </source>
</evidence>
<dbReference type="EMBL" id="MDHN01000018">
    <property type="protein sequence ID" value="OFC71116.1"/>
    <property type="molecule type" value="Genomic_DNA"/>
</dbReference>
<dbReference type="PRINTS" id="PR00260">
    <property type="entry name" value="CHEMTRNSDUCR"/>
</dbReference>
<accession>A0A1E7ZC64</accession>
<evidence type="ECO:0000256" key="1">
    <source>
        <dbReference type="ARBA" id="ARBA00004370"/>
    </source>
</evidence>
<organism evidence="6 7">
    <name type="scientific">Alteromonas confluentis</name>
    <dbReference type="NCBI Taxonomy" id="1656094"/>
    <lineage>
        <taxon>Bacteria</taxon>
        <taxon>Pseudomonadati</taxon>
        <taxon>Pseudomonadota</taxon>
        <taxon>Gammaproteobacteria</taxon>
        <taxon>Alteromonadales</taxon>
        <taxon>Alteromonadaceae</taxon>
        <taxon>Alteromonas/Salinimonas group</taxon>
        <taxon>Alteromonas</taxon>
    </lineage>
</organism>
<dbReference type="Pfam" id="PF00015">
    <property type="entry name" value="MCPsignal"/>
    <property type="match status" value="1"/>
</dbReference>
<evidence type="ECO:0000256" key="4">
    <source>
        <dbReference type="PROSITE-ProRule" id="PRU00284"/>
    </source>
</evidence>